<gene>
    <name evidence="22" type="primary">COII</name>
</gene>
<feature type="domain" description="Cytochrome oxidase subunit II copper A binding" evidence="20">
    <location>
        <begin position="92"/>
        <end position="231"/>
    </location>
</feature>
<keyword evidence="16 18" id="KW-0472">Membrane</keyword>
<dbReference type="Pfam" id="PF02790">
    <property type="entry name" value="COX2_TM"/>
    <property type="match status" value="1"/>
</dbReference>
<evidence type="ECO:0000256" key="2">
    <source>
        <dbReference type="ARBA" id="ARBA00007866"/>
    </source>
</evidence>
<reference evidence="22" key="1">
    <citation type="journal article" date="2004" name="Gene">
        <title>Large-scale gene rearrangements in the mitochondrial genomes of two calanoid copepods Eucalanus bungii and Neocalanus cristatus (Crustacea), with notes on new versatile primers for the srRNA and COI genes.</title>
        <authorList>
            <person name="Machida R.J."/>
            <person name="Miya M.U."/>
            <person name="Nishida M."/>
            <person name="Nishida S."/>
        </authorList>
    </citation>
    <scope>NUCLEOTIDE SEQUENCE</scope>
</reference>
<keyword evidence="11" id="KW-1278">Translocase</keyword>
<evidence type="ECO:0000256" key="10">
    <source>
        <dbReference type="ARBA" id="ARBA00022842"/>
    </source>
</evidence>
<comment type="cofactor">
    <cofactor evidence="18">
        <name>Cu cation</name>
        <dbReference type="ChEBI" id="CHEBI:23378"/>
    </cofactor>
    <text evidence="18">Binds a copper A center.</text>
</comment>
<evidence type="ECO:0000256" key="1">
    <source>
        <dbReference type="ARBA" id="ARBA00004448"/>
    </source>
</evidence>
<evidence type="ECO:0000256" key="14">
    <source>
        <dbReference type="ARBA" id="ARBA00023008"/>
    </source>
</evidence>
<keyword evidence="15 18" id="KW-0496">Mitochondrion</keyword>
<name>Q6L9W1_9MAXI</name>
<dbReference type="FunFam" id="2.60.40.420:FF:000001">
    <property type="entry name" value="Cytochrome c oxidase subunit 2"/>
    <property type="match status" value="1"/>
</dbReference>
<dbReference type="PROSITE" id="PS50857">
    <property type="entry name" value="COX2_CUA"/>
    <property type="match status" value="1"/>
</dbReference>
<dbReference type="PROSITE" id="PS00078">
    <property type="entry name" value="COX2"/>
    <property type="match status" value="1"/>
</dbReference>
<evidence type="ECO:0000256" key="17">
    <source>
        <dbReference type="ARBA" id="ARBA00049512"/>
    </source>
</evidence>
<evidence type="ECO:0000256" key="12">
    <source>
        <dbReference type="ARBA" id="ARBA00022982"/>
    </source>
</evidence>
<evidence type="ECO:0000256" key="5">
    <source>
        <dbReference type="ARBA" id="ARBA00022448"/>
    </source>
</evidence>
<dbReference type="InterPro" id="IPR001505">
    <property type="entry name" value="Copper_CuA"/>
</dbReference>
<evidence type="ECO:0000256" key="15">
    <source>
        <dbReference type="ARBA" id="ARBA00023128"/>
    </source>
</evidence>
<protein>
    <recommendedName>
        <fullName evidence="4 18">Cytochrome c oxidase subunit 2</fullName>
    </recommendedName>
</protein>
<dbReference type="GO" id="GO:0016491">
    <property type="term" value="F:oxidoreductase activity"/>
    <property type="evidence" value="ECO:0007669"/>
    <property type="project" value="InterPro"/>
</dbReference>
<dbReference type="InterPro" id="IPR011759">
    <property type="entry name" value="Cyt_c_oxidase_su2_TM_dom"/>
</dbReference>
<dbReference type="Pfam" id="PF00116">
    <property type="entry name" value="COX2"/>
    <property type="match status" value="1"/>
</dbReference>
<comment type="similarity">
    <text evidence="2 18">Belongs to the cytochrome c oxidase subunit 2 family.</text>
</comment>
<dbReference type="GO" id="GO:0042773">
    <property type="term" value="P:ATP synthesis coupled electron transport"/>
    <property type="evidence" value="ECO:0007669"/>
    <property type="project" value="TreeGrafter"/>
</dbReference>
<evidence type="ECO:0000256" key="19">
    <source>
        <dbReference type="SAM" id="Phobius"/>
    </source>
</evidence>
<keyword evidence="6 18" id="KW-0679">Respiratory chain</keyword>
<evidence type="ECO:0000256" key="8">
    <source>
        <dbReference type="ARBA" id="ARBA00022723"/>
    </source>
</evidence>
<evidence type="ECO:0000259" key="21">
    <source>
        <dbReference type="PROSITE" id="PS50999"/>
    </source>
</evidence>
<dbReference type="SUPFAM" id="SSF49503">
    <property type="entry name" value="Cupredoxins"/>
    <property type="match status" value="1"/>
</dbReference>
<dbReference type="PRINTS" id="PR01166">
    <property type="entry name" value="CYCOXIDASEII"/>
</dbReference>
<keyword evidence="14 18" id="KW-0186">Copper</keyword>
<evidence type="ECO:0000313" key="22">
    <source>
        <dbReference type="EMBL" id="BAD18997.1"/>
    </source>
</evidence>
<proteinExistence type="inferred from homology"/>
<evidence type="ECO:0000256" key="18">
    <source>
        <dbReference type="RuleBase" id="RU000457"/>
    </source>
</evidence>
<dbReference type="PANTHER" id="PTHR22888:SF9">
    <property type="entry name" value="CYTOCHROME C OXIDASE SUBUNIT 2"/>
    <property type="match status" value="1"/>
</dbReference>
<evidence type="ECO:0000256" key="13">
    <source>
        <dbReference type="ARBA" id="ARBA00022989"/>
    </source>
</evidence>
<comment type="subunit">
    <text evidence="3">Component of the cytochrome c oxidase (complex IV, CIV), a multisubunit enzyme composed of a catalytic core of 3 subunits and several supernumerary subunits. The complex exists as a monomer or a dimer and forms supercomplexes (SCs) in the inner mitochondrial membrane with ubiquinol-cytochrome c oxidoreductase (cytochrome b-c1 complex, complex III, CIII).</text>
</comment>
<dbReference type="InterPro" id="IPR008972">
    <property type="entry name" value="Cupredoxin"/>
</dbReference>
<dbReference type="GO" id="GO:0005743">
    <property type="term" value="C:mitochondrial inner membrane"/>
    <property type="evidence" value="ECO:0007669"/>
    <property type="project" value="UniProtKB-SubCell"/>
</dbReference>
<feature type="transmembrane region" description="Helical" evidence="19">
    <location>
        <begin position="20"/>
        <end position="43"/>
    </location>
</feature>
<dbReference type="PANTHER" id="PTHR22888">
    <property type="entry name" value="CYTOCHROME C OXIDASE, SUBUNIT II"/>
    <property type="match status" value="1"/>
</dbReference>
<dbReference type="InterPro" id="IPR002429">
    <property type="entry name" value="CcO_II-like_C"/>
</dbReference>
<comment type="subcellular location">
    <subcellularLocation>
        <location evidence="1 18">Mitochondrion inner membrane</location>
        <topology evidence="1 18">Multi-pass membrane protein</topology>
    </subcellularLocation>
</comment>
<dbReference type="Gene3D" id="2.60.40.420">
    <property type="entry name" value="Cupredoxins - blue copper proteins"/>
    <property type="match status" value="1"/>
</dbReference>
<keyword evidence="8 18" id="KW-0479">Metal-binding</keyword>
<dbReference type="InterPro" id="IPR034210">
    <property type="entry name" value="CcO_II_C"/>
</dbReference>
<keyword evidence="7 18" id="KW-0812">Transmembrane</keyword>
<keyword evidence="12 18" id="KW-0249">Electron transport</keyword>
<dbReference type="InterPro" id="IPR014222">
    <property type="entry name" value="Cyt_c_oxidase_su2"/>
</dbReference>
<evidence type="ECO:0000256" key="9">
    <source>
        <dbReference type="ARBA" id="ARBA00022792"/>
    </source>
</evidence>
<comment type="function">
    <text evidence="18">Component of the cytochrome c oxidase, the last enzyme in the mitochondrial electron transport chain which drives oxidative phosphorylation. The respiratory chain contains 3 multisubunit complexes succinate dehydrogenase (complex II, CII), ubiquinol-cytochrome c oxidoreductase (cytochrome b-c1 complex, complex III, CIII) and cytochrome c oxidase (complex IV, CIV), that cooperate to transfer electrons derived from NADH and succinate to molecular oxygen, creating an electrochemical gradient over the inner membrane that drives transmembrane transport and the ATP synthase. Cytochrome c oxidase is the component of the respiratory chain that catalyzes the reduction of oxygen to water. Electrons originating from reduced cytochrome c in the intermembrane space (IMS) are transferred via the dinuclear copper A center (CU(A)) of subunit 2 and heme A of subunit 1 to the active site in subunit 1, a binuclear center (BNC) formed by heme A3 and copper B (CU(B)). The BNC reduces molecular oxygen to 2 water molecules using 4 electrons from cytochrome c in the IMS and 4 protons from the mitochondrial matrix.</text>
</comment>
<evidence type="ECO:0000256" key="6">
    <source>
        <dbReference type="ARBA" id="ARBA00022660"/>
    </source>
</evidence>
<dbReference type="GO" id="GO:0004129">
    <property type="term" value="F:cytochrome-c oxidase activity"/>
    <property type="evidence" value="ECO:0007669"/>
    <property type="project" value="UniProtKB-EC"/>
</dbReference>
<evidence type="ECO:0000256" key="7">
    <source>
        <dbReference type="ARBA" id="ARBA00022692"/>
    </source>
</evidence>
<evidence type="ECO:0000259" key="20">
    <source>
        <dbReference type="PROSITE" id="PS50857"/>
    </source>
</evidence>
<feature type="transmembrane region" description="Helical" evidence="19">
    <location>
        <begin position="64"/>
        <end position="87"/>
    </location>
</feature>
<organism evidence="22">
    <name type="scientific">Eucalanus bungii</name>
    <dbReference type="NCBI Taxonomy" id="121138"/>
    <lineage>
        <taxon>Eukaryota</taxon>
        <taxon>Metazoa</taxon>
        <taxon>Ecdysozoa</taxon>
        <taxon>Arthropoda</taxon>
        <taxon>Crustacea</taxon>
        <taxon>Multicrustacea</taxon>
        <taxon>Hexanauplia</taxon>
        <taxon>Copepoda</taxon>
        <taxon>Calanoida</taxon>
        <taxon>Eucalanidae</taxon>
        <taxon>Eucalanus</taxon>
    </lineage>
</organism>
<evidence type="ECO:0000256" key="3">
    <source>
        <dbReference type="ARBA" id="ARBA00011164"/>
    </source>
</evidence>
<dbReference type="Gene3D" id="1.10.287.90">
    <property type="match status" value="1"/>
</dbReference>
<dbReference type="InterPro" id="IPR045187">
    <property type="entry name" value="CcO_II"/>
</dbReference>
<comment type="catalytic activity">
    <reaction evidence="17">
        <text>4 Fe(II)-[cytochrome c] + O2 + 8 H(+)(in) = 4 Fe(III)-[cytochrome c] + 2 H2O + 4 H(+)(out)</text>
        <dbReference type="Rhea" id="RHEA:11436"/>
        <dbReference type="Rhea" id="RHEA-COMP:10350"/>
        <dbReference type="Rhea" id="RHEA-COMP:14399"/>
        <dbReference type="ChEBI" id="CHEBI:15377"/>
        <dbReference type="ChEBI" id="CHEBI:15378"/>
        <dbReference type="ChEBI" id="CHEBI:15379"/>
        <dbReference type="ChEBI" id="CHEBI:29033"/>
        <dbReference type="ChEBI" id="CHEBI:29034"/>
        <dbReference type="EC" id="7.1.1.9"/>
    </reaction>
    <physiologicalReaction direction="left-to-right" evidence="17">
        <dbReference type="Rhea" id="RHEA:11437"/>
    </physiologicalReaction>
</comment>
<geneLocation type="mitochondrion" evidence="22"/>
<sequence length="235" mass="26867">MMNWGQFGLQDANSPIMEELIFLSDFVNLVLIFIITFVGFIMVSMLYNTHINKTLLESQMIECIWTVIPAIILIQIAIPSLLLLYMLDESVDSSLSIKVMGHQWYWSYEYTDFWSVSDNTQLEFDAYMIPSNELESQMFRLLDVDNRTVVPFNVHVRMLISSADVLHAWTVPALGVKADAVPGRLNQVKFIAQRPGLFYGQCSEICGANHSFMPIVMESVDSSSFLSWVICMHEE</sequence>
<keyword evidence="13 19" id="KW-1133">Transmembrane helix</keyword>
<dbReference type="NCBIfam" id="TIGR02866">
    <property type="entry name" value="CoxB"/>
    <property type="match status" value="1"/>
</dbReference>
<accession>Q6L9W1</accession>
<dbReference type="PROSITE" id="PS50999">
    <property type="entry name" value="COX2_TM"/>
    <property type="match status" value="1"/>
</dbReference>
<keyword evidence="10" id="KW-0460">Magnesium</keyword>
<evidence type="ECO:0000256" key="4">
    <source>
        <dbReference type="ARBA" id="ARBA00015946"/>
    </source>
</evidence>
<keyword evidence="9 18" id="KW-0999">Mitochondrion inner membrane</keyword>
<evidence type="ECO:0000256" key="16">
    <source>
        <dbReference type="ARBA" id="ARBA00023136"/>
    </source>
</evidence>
<dbReference type="InterPro" id="IPR036257">
    <property type="entry name" value="Cyt_c_oxidase_su2_TM_sf"/>
</dbReference>
<dbReference type="SUPFAM" id="SSF81464">
    <property type="entry name" value="Cytochrome c oxidase subunit II-like, transmembrane region"/>
    <property type="match status" value="1"/>
</dbReference>
<dbReference type="GO" id="GO:0005507">
    <property type="term" value="F:copper ion binding"/>
    <property type="evidence" value="ECO:0007669"/>
    <property type="project" value="InterPro"/>
</dbReference>
<evidence type="ECO:0000256" key="11">
    <source>
        <dbReference type="ARBA" id="ARBA00022967"/>
    </source>
</evidence>
<dbReference type="CDD" id="cd13912">
    <property type="entry name" value="CcO_II_C"/>
    <property type="match status" value="1"/>
</dbReference>
<dbReference type="EMBL" id="AB091772">
    <property type="protein sequence ID" value="BAD18997.1"/>
    <property type="molecule type" value="Genomic_DNA"/>
</dbReference>
<keyword evidence="5 18" id="KW-0813">Transport</keyword>
<dbReference type="AlphaFoldDB" id="Q6L9W1"/>
<feature type="domain" description="Cytochrome oxidase subunit II transmembrane region profile" evidence="21">
    <location>
        <begin position="1"/>
        <end position="91"/>
    </location>
</feature>